<evidence type="ECO:0008006" key="4">
    <source>
        <dbReference type="Google" id="ProtNLM"/>
    </source>
</evidence>
<protein>
    <recommendedName>
        <fullName evidence="4">Secreted protein</fullName>
    </recommendedName>
</protein>
<reference evidence="3" key="1">
    <citation type="journal article" date="2011" name="Nat. Biotechnol.">
        <title>The genomic sequence of the Chinese hamster ovary (CHO)-K1 cell line.</title>
        <authorList>
            <person name="Xu X."/>
            <person name="Nagarajan H."/>
            <person name="Lewis N.E."/>
            <person name="Pan S."/>
            <person name="Cai Z."/>
            <person name="Liu X."/>
            <person name="Chen W."/>
            <person name="Xie M."/>
            <person name="Wang W."/>
            <person name="Hammond S."/>
            <person name="Andersen M.R."/>
            <person name="Neff N."/>
            <person name="Passarelli B."/>
            <person name="Koh W."/>
            <person name="Fan H.C."/>
            <person name="Wang J."/>
            <person name="Gui Y."/>
            <person name="Lee K.H."/>
            <person name="Betenbaugh M.J."/>
            <person name="Quake S.R."/>
            <person name="Famili I."/>
            <person name="Palsson B.O."/>
            <person name="Wang J."/>
        </authorList>
    </citation>
    <scope>NUCLEOTIDE SEQUENCE [LARGE SCALE GENOMIC DNA]</scope>
    <source>
        <strain evidence="3">CHO K1 cell line</strain>
    </source>
</reference>
<sequence length="93" mass="10410">MCFLVSIAFWSLGASPHCILCICKNSISARCGRTCLQSQPALSRPEVDGSLEFEASLVYKHPGLHREMLSPNKQIKKYPSTEFTIGYHTQRHG</sequence>
<keyword evidence="1" id="KW-0732">Signal</keyword>
<gene>
    <name evidence="2" type="ORF">I79_015810</name>
</gene>
<dbReference type="AlphaFoldDB" id="G3HXP7"/>
<dbReference type="InParanoid" id="G3HXP7"/>
<evidence type="ECO:0000256" key="1">
    <source>
        <dbReference type="SAM" id="SignalP"/>
    </source>
</evidence>
<proteinExistence type="predicted"/>
<feature type="chain" id="PRO_5003444939" description="Secreted protein" evidence="1">
    <location>
        <begin position="17"/>
        <end position="93"/>
    </location>
</feature>
<evidence type="ECO:0000313" key="3">
    <source>
        <dbReference type="Proteomes" id="UP000001075"/>
    </source>
</evidence>
<evidence type="ECO:0000313" key="2">
    <source>
        <dbReference type="EMBL" id="EGW03273.1"/>
    </source>
</evidence>
<accession>G3HXP7</accession>
<organism evidence="2 3">
    <name type="scientific">Cricetulus griseus</name>
    <name type="common">Chinese hamster</name>
    <name type="synonym">Cricetulus barabensis griseus</name>
    <dbReference type="NCBI Taxonomy" id="10029"/>
    <lineage>
        <taxon>Eukaryota</taxon>
        <taxon>Metazoa</taxon>
        <taxon>Chordata</taxon>
        <taxon>Craniata</taxon>
        <taxon>Vertebrata</taxon>
        <taxon>Euteleostomi</taxon>
        <taxon>Mammalia</taxon>
        <taxon>Eutheria</taxon>
        <taxon>Euarchontoglires</taxon>
        <taxon>Glires</taxon>
        <taxon>Rodentia</taxon>
        <taxon>Myomorpha</taxon>
        <taxon>Muroidea</taxon>
        <taxon>Cricetidae</taxon>
        <taxon>Cricetinae</taxon>
        <taxon>Cricetulus</taxon>
    </lineage>
</organism>
<dbReference type="Proteomes" id="UP000001075">
    <property type="component" value="Unassembled WGS sequence"/>
</dbReference>
<feature type="signal peptide" evidence="1">
    <location>
        <begin position="1"/>
        <end position="16"/>
    </location>
</feature>
<dbReference type="EMBL" id="JH000887">
    <property type="protein sequence ID" value="EGW03273.1"/>
    <property type="molecule type" value="Genomic_DNA"/>
</dbReference>
<name>G3HXP7_CRIGR</name>